<keyword evidence="4" id="KW-0547">Nucleotide-binding</keyword>
<proteinExistence type="inferred from homology"/>
<keyword evidence="1" id="KW-0808">Transferase</keyword>
<dbReference type="EMBL" id="JAPFFF010000055">
    <property type="protein sequence ID" value="KAK8838365.1"/>
    <property type="molecule type" value="Genomic_DNA"/>
</dbReference>
<name>A0ABR2GWQ4_9EUKA</name>
<dbReference type="SMART" id="SM00212">
    <property type="entry name" value="UBCc"/>
    <property type="match status" value="1"/>
</dbReference>
<evidence type="ECO:0000256" key="2">
    <source>
        <dbReference type="ARBA" id="ARBA00022786"/>
    </source>
</evidence>
<dbReference type="Pfam" id="PF00179">
    <property type="entry name" value="UQ_con"/>
    <property type="match status" value="1"/>
</dbReference>
<evidence type="ECO:0000259" key="5">
    <source>
        <dbReference type="PROSITE" id="PS50127"/>
    </source>
</evidence>
<dbReference type="PANTHER" id="PTHR24067">
    <property type="entry name" value="UBIQUITIN-CONJUGATING ENZYME E2"/>
    <property type="match status" value="1"/>
</dbReference>
<organism evidence="6 7">
    <name type="scientific">Tritrichomonas musculus</name>
    <dbReference type="NCBI Taxonomy" id="1915356"/>
    <lineage>
        <taxon>Eukaryota</taxon>
        <taxon>Metamonada</taxon>
        <taxon>Parabasalia</taxon>
        <taxon>Tritrichomonadida</taxon>
        <taxon>Tritrichomonadidae</taxon>
        <taxon>Tritrichomonas</taxon>
    </lineage>
</organism>
<comment type="similarity">
    <text evidence="4">Belongs to the ubiquitin-conjugating enzyme family.</text>
</comment>
<dbReference type="PROSITE" id="PS00183">
    <property type="entry name" value="UBC_1"/>
    <property type="match status" value="1"/>
</dbReference>
<dbReference type="PROSITE" id="PS50127">
    <property type="entry name" value="UBC_2"/>
    <property type="match status" value="1"/>
</dbReference>
<dbReference type="SUPFAM" id="SSF54495">
    <property type="entry name" value="UBC-like"/>
    <property type="match status" value="1"/>
</dbReference>
<keyword evidence="7" id="KW-1185">Reference proteome</keyword>
<protein>
    <submittedName>
        <fullName evidence="6">Ubiquitin-conjugating enzyme E2 35</fullName>
    </submittedName>
</protein>
<sequence>MNAKTRILRETQSLLKDPPPGISGSPNQDNYRYFNILLEGPADTPYQGGVFNLELFLPEEYPLEPPKVRFLTKIYHPNIDKLGRICLDILKNSWTPALNIRTTLLSIQSLLCEPNPEDPLDNAVADQWIHHNEEAKATAREWTRLYAG</sequence>
<dbReference type="CDD" id="cd23813">
    <property type="entry name" value="UBCc_UBE2N"/>
    <property type="match status" value="1"/>
</dbReference>
<feature type="active site" description="Glycyl thioester intermediate" evidence="3">
    <location>
        <position position="86"/>
    </location>
</feature>
<keyword evidence="4" id="KW-0067">ATP-binding</keyword>
<reference evidence="6 7" key="1">
    <citation type="submission" date="2024-04" db="EMBL/GenBank/DDBJ databases">
        <title>Tritrichomonas musculus Genome.</title>
        <authorList>
            <person name="Alves-Ferreira E."/>
            <person name="Grigg M."/>
            <person name="Lorenzi H."/>
            <person name="Galac M."/>
        </authorList>
    </citation>
    <scope>NUCLEOTIDE SEQUENCE [LARGE SCALE GENOMIC DNA]</scope>
    <source>
        <strain evidence="6 7">EAF2021</strain>
    </source>
</reference>
<comment type="caution">
    <text evidence="6">The sequence shown here is derived from an EMBL/GenBank/DDBJ whole genome shotgun (WGS) entry which is preliminary data.</text>
</comment>
<dbReference type="InterPro" id="IPR050113">
    <property type="entry name" value="Ub_conjugating_enzyme"/>
</dbReference>
<evidence type="ECO:0000313" key="7">
    <source>
        <dbReference type="Proteomes" id="UP001470230"/>
    </source>
</evidence>
<evidence type="ECO:0000256" key="1">
    <source>
        <dbReference type="ARBA" id="ARBA00022679"/>
    </source>
</evidence>
<evidence type="ECO:0000256" key="3">
    <source>
        <dbReference type="PROSITE-ProRule" id="PRU10133"/>
    </source>
</evidence>
<dbReference type="InterPro" id="IPR016135">
    <property type="entry name" value="UBQ-conjugating_enzyme/RWD"/>
</dbReference>
<feature type="domain" description="UBC core" evidence="5">
    <location>
        <begin position="2"/>
        <end position="148"/>
    </location>
</feature>
<keyword evidence="2 4" id="KW-0833">Ubl conjugation pathway</keyword>
<dbReference type="InterPro" id="IPR000608">
    <property type="entry name" value="UBC"/>
</dbReference>
<evidence type="ECO:0000313" key="6">
    <source>
        <dbReference type="EMBL" id="KAK8838365.1"/>
    </source>
</evidence>
<dbReference type="InterPro" id="IPR023313">
    <property type="entry name" value="UBQ-conjugating_AS"/>
</dbReference>
<accession>A0ABR2GWQ4</accession>
<dbReference type="Proteomes" id="UP001470230">
    <property type="component" value="Unassembled WGS sequence"/>
</dbReference>
<evidence type="ECO:0000256" key="4">
    <source>
        <dbReference type="RuleBase" id="RU362109"/>
    </source>
</evidence>
<dbReference type="Gene3D" id="3.10.110.10">
    <property type="entry name" value="Ubiquitin Conjugating Enzyme"/>
    <property type="match status" value="1"/>
</dbReference>
<gene>
    <name evidence="6" type="ORF">M9Y10_032990</name>
</gene>